<sequence length="555" mass="63644">MRKVVKDKGVKASINEASRKLLQPGDTQCPVISKANVLYQLKKESTENEYDVKPEDRRDLIKALMCVDETPIYRNSIKVVSASPFWVFYGTPSQIHCYREYQRLHKDLSSISIDATGGVARKFIDFDERTSAIFLYQIVINFYNTTISIYQMLSECHDTDVITFWLRRWLRLVRDSSTVQRIPGEVVCDGSRALLNSIALAFNNQSLPKTEYVYSVGHSPLHSCCQLLEMLEVDLYHEIEENIKSMDFDAEKSTILNDEKEDPSSDMSTINSWIKDLVAISNNVQTTGKVLNCFYVPLFKESFLKTVKDFPLWTQVCTPKNKLRATSSYIEQDFRDSKEMLNRQIGLPARVDILVKAHLKNLLGGVVVFQNKLTKFVDDNIDKSTISNDSNCDDAKSEEKTDGVKVENSNDAKIEERADDEVEDSIDFENWRGLGNDMKHQNFDWINYANNLNHPTQDMKAENSTLELNNDSVIENLNKSIESEHDYSLKISTPKTTQISERNVLDAAVEKKRRKINNEDCPELKLIDNLLASQKNKENVPTTKKKKANKQNHIY</sequence>
<accession>A0A8J2H1C3</accession>
<proteinExistence type="predicted"/>
<dbReference type="AlphaFoldDB" id="A0A8J2H1C3"/>
<feature type="compositionally biased region" description="Basic and acidic residues" evidence="1">
    <location>
        <begin position="393"/>
        <end position="408"/>
    </location>
</feature>
<dbReference type="Proteomes" id="UP000786811">
    <property type="component" value="Unassembled WGS sequence"/>
</dbReference>
<feature type="compositionally biased region" description="Basic residues" evidence="1">
    <location>
        <begin position="543"/>
        <end position="555"/>
    </location>
</feature>
<organism evidence="2 3">
    <name type="scientific">Cotesia congregata</name>
    <name type="common">Parasitoid wasp</name>
    <name type="synonym">Apanteles congregatus</name>
    <dbReference type="NCBI Taxonomy" id="51543"/>
    <lineage>
        <taxon>Eukaryota</taxon>
        <taxon>Metazoa</taxon>
        <taxon>Ecdysozoa</taxon>
        <taxon>Arthropoda</taxon>
        <taxon>Hexapoda</taxon>
        <taxon>Insecta</taxon>
        <taxon>Pterygota</taxon>
        <taxon>Neoptera</taxon>
        <taxon>Endopterygota</taxon>
        <taxon>Hymenoptera</taxon>
        <taxon>Apocrita</taxon>
        <taxon>Ichneumonoidea</taxon>
        <taxon>Braconidae</taxon>
        <taxon>Microgastrinae</taxon>
        <taxon>Cotesia</taxon>
    </lineage>
</organism>
<evidence type="ECO:0000313" key="3">
    <source>
        <dbReference type="Proteomes" id="UP000786811"/>
    </source>
</evidence>
<comment type="caution">
    <text evidence="2">The sequence shown here is derived from an EMBL/GenBank/DDBJ whole genome shotgun (WGS) entry which is preliminary data.</text>
</comment>
<keyword evidence="3" id="KW-1185">Reference proteome</keyword>
<protein>
    <submittedName>
        <fullName evidence="2">Similar to NOF: 120.7 kDa protein in NOF-FB transposable element (Drosophila melanogaster)</fullName>
    </submittedName>
</protein>
<evidence type="ECO:0000313" key="2">
    <source>
        <dbReference type="EMBL" id="CAG5073432.1"/>
    </source>
</evidence>
<dbReference type="OrthoDB" id="7600614at2759"/>
<reference evidence="2" key="1">
    <citation type="submission" date="2021-04" db="EMBL/GenBank/DDBJ databases">
        <authorList>
            <person name="Chebbi M.A.C M."/>
        </authorList>
    </citation>
    <scope>NUCLEOTIDE SEQUENCE</scope>
</reference>
<dbReference type="EMBL" id="CAJNRD030001114">
    <property type="protein sequence ID" value="CAG5073432.1"/>
    <property type="molecule type" value="Genomic_DNA"/>
</dbReference>
<evidence type="ECO:0000256" key="1">
    <source>
        <dbReference type="SAM" id="MobiDB-lite"/>
    </source>
</evidence>
<feature type="region of interest" description="Disordered" evidence="1">
    <location>
        <begin position="536"/>
        <end position="555"/>
    </location>
</feature>
<feature type="region of interest" description="Disordered" evidence="1">
    <location>
        <begin position="387"/>
        <end position="408"/>
    </location>
</feature>
<name>A0A8J2H1C3_COTCN</name>
<gene>
    <name evidence="2" type="ORF">HICCMSTLAB_LOCUS375</name>
</gene>